<evidence type="ECO:0000313" key="1">
    <source>
        <dbReference type="EMBL" id="QJA56612.1"/>
    </source>
</evidence>
<gene>
    <name evidence="2" type="ORF">MM415A02324_0009</name>
    <name evidence="1" type="ORF">MM415B01819_0011</name>
</gene>
<accession>A0A6M3JU44</accession>
<dbReference type="AlphaFoldDB" id="A0A6M3JU44"/>
<dbReference type="EMBL" id="MT142035">
    <property type="protein sequence ID" value="QJA73553.1"/>
    <property type="molecule type" value="Genomic_DNA"/>
</dbReference>
<sequence>MKDETKVIARFGISVLSDGNVNISGPIKEPIFVLDVFGRAMSAVANFIVQEKQKSIIEPAKPSIIIPG</sequence>
<evidence type="ECO:0000313" key="2">
    <source>
        <dbReference type="EMBL" id="QJA73553.1"/>
    </source>
</evidence>
<organism evidence="2">
    <name type="scientific">viral metagenome</name>
    <dbReference type="NCBI Taxonomy" id="1070528"/>
    <lineage>
        <taxon>unclassified sequences</taxon>
        <taxon>metagenomes</taxon>
        <taxon>organismal metagenomes</taxon>
    </lineage>
</organism>
<protein>
    <submittedName>
        <fullName evidence="2">Uncharacterized protein</fullName>
    </submittedName>
</protein>
<name>A0A6M3JU44_9ZZZZ</name>
<proteinExistence type="predicted"/>
<dbReference type="EMBL" id="MT141229">
    <property type="protein sequence ID" value="QJA56612.1"/>
    <property type="molecule type" value="Genomic_DNA"/>
</dbReference>
<reference evidence="2" key="1">
    <citation type="submission" date="2020-03" db="EMBL/GenBank/DDBJ databases">
        <title>The deep terrestrial virosphere.</title>
        <authorList>
            <person name="Holmfeldt K."/>
            <person name="Nilsson E."/>
            <person name="Simone D."/>
            <person name="Lopez-Fernandez M."/>
            <person name="Wu X."/>
            <person name="de Brujin I."/>
            <person name="Lundin D."/>
            <person name="Andersson A."/>
            <person name="Bertilsson S."/>
            <person name="Dopson M."/>
        </authorList>
    </citation>
    <scope>NUCLEOTIDE SEQUENCE</scope>
    <source>
        <strain evidence="2">MM415A02324</strain>
        <strain evidence="1">MM415B01819</strain>
    </source>
</reference>